<evidence type="ECO:0000313" key="3">
    <source>
        <dbReference type="Proteomes" id="UP000076083"/>
    </source>
</evidence>
<evidence type="ECO:0000313" key="2">
    <source>
        <dbReference type="EMBL" id="AMZ71404.1"/>
    </source>
</evidence>
<dbReference type="AlphaFoldDB" id="A0A159ZWB4"/>
<dbReference type="Pfam" id="PF09686">
    <property type="entry name" value="Plasmid_RAQPRD"/>
    <property type="match status" value="1"/>
</dbReference>
<name>A0A159ZWB4_PSEFL</name>
<accession>A0A159ZWB4</accession>
<proteinExistence type="predicted"/>
<feature type="signal peptide" evidence="1">
    <location>
        <begin position="1"/>
        <end position="27"/>
    </location>
</feature>
<protein>
    <recommendedName>
        <fullName evidence="4">Conjugal transfer protein</fullName>
    </recommendedName>
</protein>
<reference evidence="2 3" key="2">
    <citation type="journal article" date="2018" name="Nature">
        <title>Mutant phenotypes for thousands of bacterial genes of unknown function.</title>
        <authorList>
            <person name="Price M.N."/>
            <person name="Wetmore K.M."/>
            <person name="Waters R.J."/>
            <person name="Callaghan M."/>
            <person name="Ray J."/>
            <person name="Liu H."/>
            <person name="Kuehl J.V."/>
            <person name="Melnyk R.A."/>
            <person name="Lamson J.S."/>
            <person name="Suh Y."/>
            <person name="Carlson H.K."/>
            <person name="Esquivel Z."/>
            <person name="Sadeeshkumar H."/>
            <person name="Chakraborty R."/>
            <person name="Zane G.M."/>
            <person name="Rubin B.E."/>
            <person name="Wall J.D."/>
            <person name="Visel A."/>
            <person name="Bristow J."/>
            <person name="Blow M.J."/>
            <person name="Arkin A.P."/>
            <person name="Deutschbauer A.M."/>
        </authorList>
    </citation>
    <scope>NUCLEOTIDE SEQUENCE [LARGE SCALE GENOMIC DNA]</scope>
    <source>
        <strain evidence="2 3">FW300-N2E2</strain>
    </source>
</reference>
<sequence length="112" mass="12413">MITPSPPTLTKATGLLFALVGAATATANQIVDEHTRLATVLRELKAIERLVAADDFIKAPETARYHFDYVRLRMDIHRVSTGIKDYLSPKRASPRDAGALYGSYFDETVPHQ</sequence>
<dbReference type="NCBIfam" id="TIGR01690">
    <property type="entry name" value="ICE_RAQPRD"/>
    <property type="match status" value="1"/>
</dbReference>
<keyword evidence="1" id="KW-0732">Signal</keyword>
<evidence type="ECO:0000256" key="1">
    <source>
        <dbReference type="SAM" id="SignalP"/>
    </source>
</evidence>
<dbReference type="InterPro" id="IPR019110">
    <property type="entry name" value="Uncharacterised_RAQPRD"/>
</dbReference>
<evidence type="ECO:0008006" key="4">
    <source>
        <dbReference type="Google" id="ProtNLM"/>
    </source>
</evidence>
<dbReference type="Proteomes" id="UP000076083">
    <property type="component" value="Chromosome"/>
</dbReference>
<organism evidence="2 3">
    <name type="scientific">Pseudomonas fluorescens</name>
    <dbReference type="NCBI Taxonomy" id="294"/>
    <lineage>
        <taxon>Bacteria</taxon>
        <taxon>Pseudomonadati</taxon>
        <taxon>Pseudomonadota</taxon>
        <taxon>Gammaproteobacteria</taxon>
        <taxon>Pseudomonadales</taxon>
        <taxon>Pseudomonadaceae</taxon>
        <taxon>Pseudomonas</taxon>
    </lineage>
</organism>
<dbReference type="EMBL" id="CP015225">
    <property type="protein sequence ID" value="AMZ71404.1"/>
    <property type="molecule type" value="Genomic_DNA"/>
</dbReference>
<feature type="chain" id="PRO_5007811646" description="Conjugal transfer protein" evidence="1">
    <location>
        <begin position="28"/>
        <end position="112"/>
    </location>
</feature>
<reference evidence="3" key="1">
    <citation type="submission" date="2016-04" db="EMBL/GenBank/DDBJ databases">
        <authorList>
            <person name="Ray J."/>
            <person name="Price M."/>
            <person name="Deutschbauer A."/>
        </authorList>
    </citation>
    <scope>NUCLEOTIDE SEQUENCE [LARGE SCALE GENOMIC DNA]</scope>
    <source>
        <strain evidence="3">FW300-N2E2</strain>
    </source>
</reference>
<gene>
    <name evidence="2" type="ORF">TK06_09980</name>
</gene>
<dbReference type="RefSeq" id="WP_063321927.1">
    <property type="nucleotide sequence ID" value="NZ_CP015225.1"/>
</dbReference>